<comment type="caution">
    <text evidence="2">The sequence shown here is derived from an EMBL/GenBank/DDBJ whole genome shotgun (WGS) entry which is preliminary data.</text>
</comment>
<evidence type="ECO:0000313" key="2">
    <source>
        <dbReference type="EMBL" id="CAB1455490.1"/>
    </source>
</evidence>
<proteinExistence type="predicted"/>
<protein>
    <submittedName>
        <fullName evidence="2">Uncharacterized protein</fullName>
    </submittedName>
</protein>
<evidence type="ECO:0000256" key="1">
    <source>
        <dbReference type="SAM" id="MobiDB-lite"/>
    </source>
</evidence>
<dbReference type="AlphaFoldDB" id="A0A9N7Z8W0"/>
<sequence>MCDGWQQRANASLQLACSVSPLAAVAAPAAAVAAPAVPRPPLPLAGSFREQPSPRLLLEVLLLQSLPLLWWRGGGSGGSGSLRSSGESAPPARLCRARLRRRRLPGERVERVSSRYRGGANASQGDGAGPSLHGAGEMMVGGGPRPCSETMTYFRVVIPFDAL</sequence>
<accession>A0A9N7Z8W0</accession>
<dbReference type="Proteomes" id="UP001153269">
    <property type="component" value="Unassembled WGS sequence"/>
</dbReference>
<feature type="region of interest" description="Disordered" evidence="1">
    <location>
        <begin position="108"/>
        <end position="143"/>
    </location>
</feature>
<name>A0A9N7Z8W0_PLEPL</name>
<dbReference type="EMBL" id="CADEAL010004257">
    <property type="protein sequence ID" value="CAB1455490.1"/>
    <property type="molecule type" value="Genomic_DNA"/>
</dbReference>
<organism evidence="2 3">
    <name type="scientific">Pleuronectes platessa</name>
    <name type="common">European plaice</name>
    <dbReference type="NCBI Taxonomy" id="8262"/>
    <lineage>
        <taxon>Eukaryota</taxon>
        <taxon>Metazoa</taxon>
        <taxon>Chordata</taxon>
        <taxon>Craniata</taxon>
        <taxon>Vertebrata</taxon>
        <taxon>Euteleostomi</taxon>
        <taxon>Actinopterygii</taxon>
        <taxon>Neopterygii</taxon>
        <taxon>Teleostei</taxon>
        <taxon>Neoteleostei</taxon>
        <taxon>Acanthomorphata</taxon>
        <taxon>Carangaria</taxon>
        <taxon>Pleuronectiformes</taxon>
        <taxon>Pleuronectoidei</taxon>
        <taxon>Pleuronectidae</taxon>
        <taxon>Pleuronectes</taxon>
    </lineage>
</organism>
<evidence type="ECO:0000313" key="3">
    <source>
        <dbReference type="Proteomes" id="UP001153269"/>
    </source>
</evidence>
<keyword evidence="3" id="KW-1185">Reference proteome</keyword>
<reference evidence="2" key="1">
    <citation type="submission" date="2020-03" db="EMBL/GenBank/DDBJ databases">
        <authorList>
            <person name="Weist P."/>
        </authorList>
    </citation>
    <scope>NUCLEOTIDE SEQUENCE</scope>
</reference>
<gene>
    <name evidence="2" type="ORF">PLEPLA_LOCUS43266</name>
</gene>